<proteinExistence type="inferred from homology"/>
<evidence type="ECO:0000313" key="11">
    <source>
        <dbReference type="EMBL" id="NDL60761.1"/>
    </source>
</evidence>
<dbReference type="SUPFAM" id="SSF161098">
    <property type="entry name" value="MetI-like"/>
    <property type="match status" value="1"/>
</dbReference>
<comment type="caution">
    <text evidence="9">Lacks conserved residue(s) required for the propagation of feature annotation.</text>
</comment>
<keyword evidence="8 9" id="KW-0472">Membrane</keyword>
<comment type="similarity">
    <text evidence="3 9">Belongs to the binding-protein-dependent transport system permease family. CysTW subfamily.</text>
</comment>
<feature type="domain" description="ABC transmembrane type-1" evidence="10">
    <location>
        <begin position="96"/>
        <end position="303"/>
    </location>
</feature>
<evidence type="ECO:0000313" key="12">
    <source>
        <dbReference type="Proteomes" id="UP000460435"/>
    </source>
</evidence>
<comment type="caution">
    <text evidence="11">The sequence shown here is derived from an EMBL/GenBank/DDBJ whole genome shotgun (WGS) entry which is preliminary data.</text>
</comment>
<keyword evidence="4" id="KW-0813">Transport</keyword>
<evidence type="ECO:0000256" key="7">
    <source>
        <dbReference type="ARBA" id="ARBA00022989"/>
    </source>
</evidence>
<evidence type="ECO:0000256" key="9">
    <source>
        <dbReference type="RuleBase" id="RU363043"/>
    </source>
</evidence>
<dbReference type="PANTHER" id="PTHR43470">
    <property type="entry name" value="PHOSPHATE TRANSPORT SYSTEM PERMEASE PROTEIN PSTA-RELATED"/>
    <property type="match status" value="1"/>
</dbReference>
<sequence>MSTDEKAPPRTARTRLAVAGARATTESVLGARSRGDRISNRLFQAVLLLGLSVAIAGLATMVIWAFVEGSPRLNTALFTAGPSTLNIEQAGYRPAILGSLLVIGGVIVLILPLGVGAAVYLEEYADKSRWWNRLFELNIQNLAGVPSIVFGILGLAFIVRQPLGLGFVPAAGALTIALLVLPTVILAAREALRAVPPSIREGSLALGATQWQTTWRQVLPAAMSGILTGVILAVARAVGEAAPLLLVGAVTFVTFDPSFFDPGFTTLPTQIFDWAGRPQEEFQVLAAAGVLIMLALVLVMNSFAVWLRNRFEQKW</sequence>
<evidence type="ECO:0000256" key="8">
    <source>
        <dbReference type="ARBA" id="ARBA00023136"/>
    </source>
</evidence>
<dbReference type="Pfam" id="PF00528">
    <property type="entry name" value="BPD_transp_1"/>
    <property type="match status" value="1"/>
</dbReference>
<dbReference type="EMBL" id="WLZY01000014">
    <property type="protein sequence ID" value="NDL60761.1"/>
    <property type="molecule type" value="Genomic_DNA"/>
</dbReference>
<dbReference type="InterPro" id="IPR005672">
    <property type="entry name" value="Phosphate_PstA"/>
</dbReference>
<evidence type="ECO:0000256" key="4">
    <source>
        <dbReference type="ARBA" id="ARBA00022448"/>
    </source>
</evidence>
<dbReference type="PANTHER" id="PTHR43470:SF5">
    <property type="entry name" value="PHOSPHATE TRANSPORT SYSTEM PERMEASE PROTEIN PSTA"/>
    <property type="match status" value="1"/>
</dbReference>
<dbReference type="InterPro" id="IPR000515">
    <property type="entry name" value="MetI-like"/>
</dbReference>
<dbReference type="Gene3D" id="1.10.3720.10">
    <property type="entry name" value="MetI-like"/>
    <property type="match status" value="1"/>
</dbReference>
<keyword evidence="5 9" id="KW-1003">Cell membrane</keyword>
<dbReference type="CDD" id="cd06261">
    <property type="entry name" value="TM_PBP2"/>
    <property type="match status" value="1"/>
</dbReference>
<keyword evidence="6 9" id="KW-0812">Transmembrane</keyword>
<organism evidence="11 12">
    <name type="scientific">Phytoactinopolyspora mesophila</name>
    <dbReference type="NCBI Taxonomy" id="2650750"/>
    <lineage>
        <taxon>Bacteria</taxon>
        <taxon>Bacillati</taxon>
        <taxon>Actinomycetota</taxon>
        <taxon>Actinomycetes</taxon>
        <taxon>Jiangellales</taxon>
        <taxon>Jiangellaceae</taxon>
        <taxon>Phytoactinopolyspora</taxon>
    </lineage>
</organism>
<dbReference type="GO" id="GO:0035435">
    <property type="term" value="P:phosphate ion transmembrane transport"/>
    <property type="evidence" value="ECO:0007669"/>
    <property type="project" value="InterPro"/>
</dbReference>
<evidence type="ECO:0000256" key="3">
    <source>
        <dbReference type="ARBA" id="ARBA00007069"/>
    </source>
</evidence>
<evidence type="ECO:0000256" key="1">
    <source>
        <dbReference type="ARBA" id="ARBA00003510"/>
    </source>
</evidence>
<feature type="transmembrane region" description="Helical" evidence="9">
    <location>
        <begin position="42"/>
        <end position="67"/>
    </location>
</feature>
<evidence type="ECO:0000256" key="6">
    <source>
        <dbReference type="ARBA" id="ARBA00022692"/>
    </source>
</evidence>
<gene>
    <name evidence="11" type="primary">pstA</name>
    <name evidence="11" type="ORF">F7O44_27165</name>
</gene>
<evidence type="ECO:0000259" key="10">
    <source>
        <dbReference type="PROSITE" id="PS50928"/>
    </source>
</evidence>
<dbReference type="GO" id="GO:0005315">
    <property type="term" value="F:phosphate transmembrane transporter activity"/>
    <property type="evidence" value="ECO:0007669"/>
    <property type="project" value="InterPro"/>
</dbReference>
<evidence type="ECO:0000256" key="5">
    <source>
        <dbReference type="ARBA" id="ARBA00022475"/>
    </source>
</evidence>
<comment type="function">
    <text evidence="1">Part of the binding-protein-dependent transport system for phosphate; probably responsible for the translocation of the substrate across the membrane.</text>
</comment>
<dbReference type="InterPro" id="IPR035906">
    <property type="entry name" value="MetI-like_sf"/>
</dbReference>
<feature type="transmembrane region" description="Helical" evidence="9">
    <location>
        <begin position="95"/>
        <end position="121"/>
    </location>
</feature>
<keyword evidence="12" id="KW-1185">Reference proteome</keyword>
<dbReference type="NCBIfam" id="TIGR00974">
    <property type="entry name" value="3a0107s02c"/>
    <property type="match status" value="1"/>
</dbReference>
<feature type="transmembrane region" description="Helical" evidence="9">
    <location>
        <begin position="284"/>
        <end position="307"/>
    </location>
</feature>
<dbReference type="PROSITE" id="PS50928">
    <property type="entry name" value="ABC_TM1"/>
    <property type="match status" value="1"/>
</dbReference>
<dbReference type="RefSeq" id="WP_162453470.1">
    <property type="nucleotide sequence ID" value="NZ_WLZY01000014.1"/>
</dbReference>
<protein>
    <recommendedName>
        <fullName evidence="9">Phosphate transport system permease protein PstA</fullName>
    </recommendedName>
</protein>
<name>A0A7K3MBR5_9ACTN</name>
<feature type="transmembrane region" description="Helical" evidence="9">
    <location>
        <begin position="165"/>
        <end position="188"/>
    </location>
</feature>
<dbReference type="Proteomes" id="UP000460435">
    <property type="component" value="Unassembled WGS sequence"/>
</dbReference>
<dbReference type="GO" id="GO:0005886">
    <property type="term" value="C:plasma membrane"/>
    <property type="evidence" value="ECO:0007669"/>
    <property type="project" value="UniProtKB-SubCell"/>
</dbReference>
<accession>A0A7K3MBR5</accession>
<keyword evidence="7 9" id="KW-1133">Transmembrane helix</keyword>
<comment type="subcellular location">
    <subcellularLocation>
        <location evidence="2 9">Cell membrane</location>
        <topology evidence="2 9">Multi-pass membrane protein</topology>
    </subcellularLocation>
</comment>
<reference evidence="11 12" key="1">
    <citation type="submission" date="2019-11" db="EMBL/GenBank/DDBJ databases">
        <authorList>
            <person name="Li X.-J."/>
            <person name="Feng X.-M."/>
        </authorList>
    </citation>
    <scope>NUCLEOTIDE SEQUENCE [LARGE SCALE GENOMIC DNA]</scope>
    <source>
        <strain evidence="11 12">XMNu-373</strain>
    </source>
</reference>
<dbReference type="AlphaFoldDB" id="A0A7K3MBR5"/>
<evidence type="ECO:0000256" key="2">
    <source>
        <dbReference type="ARBA" id="ARBA00004651"/>
    </source>
</evidence>
<feature type="transmembrane region" description="Helical" evidence="9">
    <location>
        <begin position="142"/>
        <end position="159"/>
    </location>
</feature>